<dbReference type="InterPro" id="IPR050738">
    <property type="entry name" value="Sulfatase"/>
</dbReference>
<gene>
    <name evidence="6" type="primary">atsA_153</name>
    <name evidence="6" type="ORF">Poly41_67310</name>
</gene>
<feature type="signal peptide" evidence="4">
    <location>
        <begin position="1"/>
        <end position="18"/>
    </location>
</feature>
<dbReference type="Proteomes" id="UP000319143">
    <property type="component" value="Unassembled WGS sequence"/>
</dbReference>
<evidence type="ECO:0000313" key="6">
    <source>
        <dbReference type="EMBL" id="TWU29032.1"/>
    </source>
</evidence>
<dbReference type="RefSeq" id="WP_146531395.1">
    <property type="nucleotide sequence ID" value="NZ_SJPV01000024.1"/>
</dbReference>
<accession>A0A5C6CWV0</accession>
<keyword evidence="7" id="KW-1185">Reference proteome</keyword>
<reference evidence="6 7" key="1">
    <citation type="submission" date="2019-02" db="EMBL/GenBank/DDBJ databases">
        <title>Deep-cultivation of Planctomycetes and their phenomic and genomic characterization uncovers novel biology.</title>
        <authorList>
            <person name="Wiegand S."/>
            <person name="Jogler M."/>
            <person name="Boedeker C."/>
            <person name="Pinto D."/>
            <person name="Vollmers J."/>
            <person name="Rivas-Marin E."/>
            <person name="Kohn T."/>
            <person name="Peeters S.H."/>
            <person name="Heuer A."/>
            <person name="Rast P."/>
            <person name="Oberbeckmann S."/>
            <person name="Bunk B."/>
            <person name="Jeske O."/>
            <person name="Meyerdierks A."/>
            <person name="Storesund J.E."/>
            <person name="Kallscheuer N."/>
            <person name="Luecker S."/>
            <person name="Lage O.M."/>
            <person name="Pohl T."/>
            <person name="Merkel B.J."/>
            <person name="Hornburger P."/>
            <person name="Mueller R.-W."/>
            <person name="Bruemmer F."/>
            <person name="Labrenz M."/>
            <person name="Spormann A.M."/>
            <person name="Op Den Camp H."/>
            <person name="Overmann J."/>
            <person name="Amann R."/>
            <person name="Jetten M.S.M."/>
            <person name="Mascher T."/>
            <person name="Medema M.H."/>
            <person name="Devos D.P."/>
            <person name="Kaster A.-K."/>
            <person name="Ovreas L."/>
            <person name="Rohde M."/>
            <person name="Galperin M.Y."/>
            <person name="Jogler C."/>
        </authorList>
    </citation>
    <scope>NUCLEOTIDE SEQUENCE [LARGE SCALE GENOMIC DNA]</scope>
    <source>
        <strain evidence="6 7">Poly41</strain>
    </source>
</reference>
<comment type="similarity">
    <text evidence="1">Belongs to the sulfatase family.</text>
</comment>
<dbReference type="AlphaFoldDB" id="A0A5C6CWV0"/>
<sequence precursor="true">MKRRLCLLLLLSASPAKADDRPNFVIIMVDDMGYAGVRCFGNPYFETPEIDRLAAEGMRLTDFHSSGTVCSPTRAGLLTGRYQQRAGIEAVIHPVREHPEHRKGLQKTEVTFAELLQSADYATALIGKWHQGYVHNSEDYHPQNHGFDEFLGYHSGNIDFVSHVGDHNEHDWWHGRKETKEEGYVTDLINRYALEFIERNKEGPFCLYIPHLAIHNPVQVRGDPVRRSEEDVGKGRWNDPVDRNWRRSGHPH</sequence>
<dbReference type="PANTHER" id="PTHR42693">
    <property type="entry name" value="ARYLSULFATASE FAMILY MEMBER"/>
    <property type="match status" value="1"/>
</dbReference>
<dbReference type="Pfam" id="PF00884">
    <property type="entry name" value="Sulfatase"/>
    <property type="match status" value="1"/>
</dbReference>
<dbReference type="EMBL" id="SJPV01000024">
    <property type="protein sequence ID" value="TWU29032.1"/>
    <property type="molecule type" value="Genomic_DNA"/>
</dbReference>
<evidence type="ECO:0000256" key="1">
    <source>
        <dbReference type="ARBA" id="ARBA00008779"/>
    </source>
</evidence>
<evidence type="ECO:0000313" key="7">
    <source>
        <dbReference type="Proteomes" id="UP000319143"/>
    </source>
</evidence>
<evidence type="ECO:0000256" key="4">
    <source>
        <dbReference type="SAM" id="SignalP"/>
    </source>
</evidence>
<organism evidence="6 7">
    <name type="scientific">Novipirellula artificiosorum</name>
    <dbReference type="NCBI Taxonomy" id="2528016"/>
    <lineage>
        <taxon>Bacteria</taxon>
        <taxon>Pseudomonadati</taxon>
        <taxon>Planctomycetota</taxon>
        <taxon>Planctomycetia</taxon>
        <taxon>Pirellulales</taxon>
        <taxon>Pirellulaceae</taxon>
        <taxon>Novipirellula</taxon>
    </lineage>
</organism>
<comment type="caution">
    <text evidence="6">The sequence shown here is derived from an EMBL/GenBank/DDBJ whole genome shotgun (WGS) entry which is preliminary data.</text>
</comment>
<evidence type="ECO:0000259" key="5">
    <source>
        <dbReference type="Pfam" id="PF00884"/>
    </source>
</evidence>
<feature type="region of interest" description="Disordered" evidence="3">
    <location>
        <begin position="222"/>
        <end position="252"/>
    </location>
</feature>
<dbReference type="PANTHER" id="PTHR42693:SF53">
    <property type="entry name" value="ENDO-4-O-SULFATASE"/>
    <property type="match status" value="1"/>
</dbReference>
<keyword evidence="2 6" id="KW-0378">Hydrolase</keyword>
<dbReference type="OrthoDB" id="9783154at2"/>
<dbReference type="GO" id="GO:0004065">
    <property type="term" value="F:arylsulfatase activity"/>
    <property type="evidence" value="ECO:0007669"/>
    <property type="project" value="UniProtKB-EC"/>
</dbReference>
<dbReference type="InterPro" id="IPR017850">
    <property type="entry name" value="Alkaline_phosphatase_core_sf"/>
</dbReference>
<name>A0A5C6CWV0_9BACT</name>
<feature type="chain" id="PRO_5022766212" evidence="4">
    <location>
        <begin position="19"/>
        <end position="252"/>
    </location>
</feature>
<keyword evidence="4" id="KW-0732">Signal</keyword>
<feature type="compositionally biased region" description="Basic and acidic residues" evidence="3">
    <location>
        <begin position="223"/>
        <end position="245"/>
    </location>
</feature>
<protein>
    <submittedName>
        <fullName evidence="6">Arylsulfatase</fullName>
        <ecNumber evidence="6">3.1.6.1</ecNumber>
    </submittedName>
</protein>
<proteinExistence type="inferred from homology"/>
<dbReference type="EC" id="3.1.6.1" evidence="6"/>
<dbReference type="Gene3D" id="3.40.720.10">
    <property type="entry name" value="Alkaline Phosphatase, subunit A"/>
    <property type="match status" value="1"/>
</dbReference>
<dbReference type="SUPFAM" id="SSF53649">
    <property type="entry name" value="Alkaline phosphatase-like"/>
    <property type="match status" value="1"/>
</dbReference>
<dbReference type="InterPro" id="IPR000917">
    <property type="entry name" value="Sulfatase_N"/>
</dbReference>
<feature type="domain" description="Sulfatase N-terminal" evidence="5">
    <location>
        <begin position="22"/>
        <end position="223"/>
    </location>
</feature>
<evidence type="ECO:0000256" key="3">
    <source>
        <dbReference type="SAM" id="MobiDB-lite"/>
    </source>
</evidence>
<evidence type="ECO:0000256" key="2">
    <source>
        <dbReference type="ARBA" id="ARBA00022801"/>
    </source>
</evidence>